<protein>
    <submittedName>
        <fullName evidence="2">Repressor</fullName>
    </submittedName>
</protein>
<dbReference type="PATRIC" id="fig|1481663.12.peg.836"/>
<dbReference type="PROSITE" id="PS50943">
    <property type="entry name" value="HTH_CROC1"/>
    <property type="match status" value="1"/>
</dbReference>
<gene>
    <name evidence="2" type="ORF">XV92_10335</name>
</gene>
<dbReference type="RefSeq" id="WP_055064751.1">
    <property type="nucleotide sequence ID" value="NZ_LBGP01000013.1"/>
</dbReference>
<evidence type="ECO:0000313" key="2">
    <source>
        <dbReference type="EMBL" id="KQB00962.1"/>
    </source>
</evidence>
<dbReference type="OrthoDB" id="9791537at2"/>
<feature type="domain" description="HTH cro/C1-type" evidence="1">
    <location>
        <begin position="9"/>
        <end position="63"/>
    </location>
</feature>
<dbReference type="InterPro" id="IPR050077">
    <property type="entry name" value="LexA_repressor"/>
</dbReference>
<sequence length="221" mass="24634">MKMDWKDLVKARMKDNGITQAVLAERLDKSQSAIAHWLGGNRKPSIEEIAAMMKIVGLEHVTLNSDGLVEYPDEAWANISRPQIQPSYQKSFPVLSSVQAGMWSEAIEPYTAEEINEWYETTERTSERCFWLRVEGDSMTSGVGVSFPEGTLVLVDTERDHQNGSLVVAKLTDVNEATFKKLVIDAGQKYLKPLNPSYNAIAVNGNCKIIGVVIDAKLKLF</sequence>
<dbReference type="PANTHER" id="PTHR33516">
    <property type="entry name" value="LEXA REPRESSOR"/>
    <property type="match status" value="1"/>
</dbReference>
<proteinExistence type="predicted"/>
<dbReference type="SUPFAM" id="SSF47413">
    <property type="entry name" value="lambda repressor-like DNA-binding domains"/>
    <property type="match status" value="1"/>
</dbReference>
<dbReference type="Gene3D" id="2.10.109.10">
    <property type="entry name" value="Umud Fragment, subunit A"/>
    <property type="match status" value="1"/>
</dbReference>
<reference evidence="2 3" key="1">
    <citation type="journal article" date="2015" name="Genome Biol. Evol.">
        <title>The Dynamics of Genetic Interactions between Vibrio metoecus and Vibrio cholerae, Two Close Relatives Co-Occurring in the Environment.</title>
        <authorList>
            <person name="Orata F.D."/>
            <person name="Kirchberger P.C."/>
            <person name="Meheust R."/>
            <person name="Barlow E.J."/>
            <person name="Tarr C.L."/>
            <person name="Boucher Y."/>
        </authorList>
    </citation>
    <scope>NUCLEOTIDE SEQUENCE [LARGE SCALE GENOMIC DNA]</scope>
    <source>
        <strain evidence="2 3">YB5B04</strain>
    </source>
</reference>
<dbReference type="CDD" id="cd00093">
    <property type="entry name" value="HTH_XRE"/>
    <property type="match status" value="1"/>
</dbReference>
<evidence type="ECO:0000313" key="3">
    <source>
        <dbReference type="Proteomes" id="UP000050491"/>
    </source>
</evidence>
<dbReference type="InterPro" id="IPR039418">
    <property type="entry name" value="LexA-like"/>
</dbReference>
<dbReference type="AlphaFoldDB" id="A0A0Q0TGF2"/>
<dbReference type="Proteomes" id="UP000050491">
    <property type="component" value="Unassembled WGS sequence"/>
</dbReference>
<dbReference type="GO" id="GO:0003677">
    <property type="term" value="F:DNA binding"/>
    <property type="evidence" value="ECO:0007669"/>
    <property type="project" value="InterPro"/>
</dbReference>
<dbReference type="PANTHER" id="PTHR33516:SF2">
    <property type="entry name" value="LEXA REPRESSOR-RELATED"/>
    <property type="match status" value="1"/>
</dbReference>
<dbReference type="EMBL" id="LBGP01000013">
    <property type="protein sequence ID" value="KQB00962.1"/>
    <property type="molecule type" value="Genomic_DNA"/>
</dbReference>
<dbReference type="InterPro" id="IPR001387">
    <property type="entry name" value="Cro/C1-type_HTH"/>
</dbReference>
<organism evidence="2 3">
    <name type="scientific">Vibrio metoecus</name>
    <dbReference type="NCBI Taxonomy" id="1481663"/>
    <lineage>
        <taxon>Bacteria</taxon>
        <taxon>Pseudomonadati</taxon>
        <taxon>Pseudomonadota</taxon>
        <taxon>Gammaproteobacteria</taxon>
        <taxon>Vibrionales</taxon>
        <taxon>Vibrionaceae</taxon>
        <taxon>Vibrio</taxon>
    </lineage>
</organism>
<name>A0A0Q0TGF2_VIBMT</name>
<dbReference type="Gene3D" id="1.10.260.40">
    <property type="entry name" value="lambda repressor-like DNA-binding domains"/>
    <property type="match status" value="1"/>
</dbReference>
<evidence type="ECO:0000259" key="1">
    <source>
        <dbReference type="PROSITE" id="PS50943"/>
    </source>
</evidence>
<dbReference type="InterPro" id="IPR036286">
    <property type="entry name" value="LexA/Signal_pep-like_sf"/>
</dbReference>
<dbReference type="CDD" id="cd06529">
    <property type="entry name" value="S24_LexA-like"/>
    <property type="match status" value="1"/>
</dbReference>
<dbReference type="SUPFAM" id="SSF51306">
    <property type="entry name" value="LexA/Signal peptidase"/>
    <property type="match status" value="1"/>
</dbReference>
<accession>A0A0Q0TGF2</accession>
<dbReference type="InterPro" id="IPR010982">
    <property type="entry name" value="Lambda_DNA-bd_dom_sf"/>
</dbReference>
<comment type="caution">
    <text evidence="2">The sequence shown here is derived from an EMBL/GenBank/DDBJ whole genome shotgun (WGS) entry which is preliminary data.</text>
</comment>
<dbReference type="Pfam" id="PF00717">
    <property type="entry name" value="Peptidase_S24"/>
    <property type="match status" value="1"/>
</dbReference>
<dbReference type="InterPro" id="IPR015927">
    <property type="entry name" value="Peptidase_S24_S26A/B/C"/>
</dbReference>
<dbReference type="SMART" id="SM00530">
    <property type="entry name" value="HTH_XRE"/>
    <property type="match status" value="1"/>
</dbReference>
<dbReference type="Pfam" id="PF01381">
    <property type="entry name" value="HTH_3"/>
    <property type="match status" value="1"/>
</dbReference>